<keyword evidence="8 13" id="KW-0067">ATP-binding</keyword>
<dbReference type="InterPro" id="IPR000858">
    <property type="entry name" value="S_locus_glycoprot_dom"/>
</dbReference>
<dbReference type="Gene3D" id="1.10.510.10">
    <property type="entry name" value="Transferase(Phosphotransferase) domain 1"/>
    <property type="match status" value="1"/>
</dbReference>
<dbReference type="PROSITE" id="PS00108">
    <property type="entry name" value="PROTEIN_KINASE_ST"/>
    <property type="match status" value="1"/>
</dbReference>
<sequence>MEDAVALFLFLSAAISAAAAQQGNSNISVQSSLTPTSTSAWLSSSGIFAFGFYPTPDGYAVGIFFASISERTVVWTANTSDPIVPDNVVLRLTSDGLVLQKGDSQYIYSRIDNSSQPIAWASMLDNGNFVLYDSSGRVIWQSFDHPTDSLLPGQSLPPDGELISRASETDFKAGTFRLKMQADANLVLYYVESLNQPRDSYYSSGTSGRGDNVSLNLENDGHLYLFDGSYVLQNLTTGGYPVVGTIYLGRLDWDGIIRLYNRSLHQEDNWKSIWSVTDDRCLPKGLCGINSYCTYSHQNADCKCLPGFGSIRPGQWSAGCTSNFMVDCTDKDQSSKYKMTSILNVTWEDNYYSASRGISEESCKEGCLRDCNCMVAFFKDGECRKQKLPLSYGRWLADVSDMAFVRVTTTGPGPSGRKKKLHNLQNHVIIGVSLGILGPAILSIIIYYIARQCGWCNQGKQNKENLDKFVLKYGSLAPKRYSYNEIKKITKSFTDKLGQGGYGVVYKGELPDGQLVAVKVLKKTHDNAEEFINEVASISRTSHVNIVSLLGFCYGRNKRALVYEFMPNKSLDKFIYKSRSVDPYSSLEWKKLNDIAVGVARGLEYLHRGCNTRIVHFDIKPQNILLDEDFCPKISDFGLAKLCMKKQSVISMLGTRGTIGYIAPEVFSRNFGVVSHKSDVYSYGIMLLQMAEARVNVEVKSFQSSEIYFLEKIYKHILVQNEKVHALMTEEEEEVVRRMLMVGFWCIQTAPSDRPPMNNVVDMLQGNLEAIQIPPLPFLLSSPKPQFSCSLPVIVEMQRSTG</sequence>
<name>A0AAD4IN96_PERFH</name>
<dbReference type="GO" id="GO:0005524">
    <property type="term" value="F:ATP binding"/>
    <property type="evidence" value="ECO:0007669"/>
    <property type="project" value="UniProtKB-UniRule"/>
</dbReference>
<keyword evidence="11" id="KW-1015">Disulfide bond</keyword>
<dbReference type="InterPro" id="IPR024171">
    <property type="entry name" value="SRK-like_kinase"/>
</dbReference>
<evidence type="ECO:0000313" key="20">
    <source>
        <dbReference type="Proteomes" id="UP001190926"/>
    </source>
</evidence>
<dbReference type="CDD" id="cd00028">
    <property type="entry name" value="B_lectin"/>
    <property type="match status" value="1"/>
</dbReference>
<accession>A0AAD4IN96</accession>
<dbReference type="InterPro" id="IPR036426">
    <property type="entry name" value="Bulb-type_lectin_dom_sf"/>
</dbReference>
<dbReference type="SMART" id="SM00108">
    <property type="entry name" value="B_lectin"/>
    <property type="match status" value="2"/>
</dbReference>
<dbReference type="SUPFAM" id="SSF56112">
    <property type="entry name" value="Protein kinase-like (PK-like)"/>
    <property type="match status" value="1"/>
</dbReference>
<evidence type="ECO:0000256" key="1">
    <source>
        <dbReference type="ARBA" id="ARBA00004479"/>
    </source>
</evidence>
<feature type="binding site" evidence="14">
    <location>
        <position position="519"/>
    </location>
    <ligand>
        <name>ATP</name>
        <dbReference type="ChEBI" id="CHEBI:30616"/>
    </ligand>
</feature>
<keyword evidence="4 15" id="KW-0812">Transmembrane</keyword>
<dbReference type="InterPro" id="IPR017441">
    <property type="entry name" value="Protein_kinase_ATP_BS"/>
</dbReference>
<dbReference type="GO" id="GO:0004674">
    <property type="term" value="F:protein serine/threonine kinase activity"/>
    <property type="evidence" value="ECO:0007669"/>
    <property type="project" value="UniProtKB-KW"/>
</dbReference>
<evidence type="ECO:0000259" key="18">
    <source>
        <dbReference type="PROSITE" id="PS50927"/>
    </source>
</evidence>
<keyword evidence="3 13" id="KW-0808">Transferase</keyword>
<comment type="caution">
    <text evidence="19">The sequence shown here is derived from an EMBL/GenBank/DDBJ whole genome shotgun (WGS) entry which is preliminary data.</text>
</comment>
<dbReference type="Proteomes" id="UP001190926">
    <property type="component" value="Unassembled WGS sequence"/>
</dbReference>
<feature type="domain" description="Bulb-type lectin" evidence="18">
    <location>
        <begin position="26"/>
        <end position="144"/>
    </location>
</feature>
<reference evidence="19 20" key="1">
    <citation type="journal article" date="2021" name="Nat. Commun.">
        <title>Incipient diploidization of the medicinal plant Perilla within 10,000 years.</title>
        <authorList>
            <person name="Zhang Y."/>
            <person name="Shen Q."/>
            <person name="Leng L."/>
            <person name="Zhang D."/>
            <person name="Chen S."/>
            <person name="Shi Y."/>
            <person name="Ning Z."/>
            <person name="Chen S."/>
        </authorList>
    </citation>
    <scope>NUCLEOTIDE SEQUENCE [LARGE SCALE GENOMIC DNA]</scope>
    <source>
        <strain evidence="20">cv. PC099</strain>
    </source>
</reference>
<evidence type="ECO:0000256" key="11">
    <source>
        <dbReference type="ARBA" id="ARBA00023157"/>
    </source>
</evidence>
<dbReference type="Pfam" id="PF00069">
    <property type="entry name" value="Pkinase"/>
    <property type="match status" value="1"/>
</dbReference>
<dbReference type="PANTHER" id="PTHR47974:SF18">
    <property type="entry name" value="RECEPTOR-LIKE SERINE_THREONINE-PROTEIN KINASE"/>
    <property type="match status" value="1"/>
</dbReference>
<dbReference type="FunFam" id="1.10.510.10:FF:000590">
    <property type="entry name" value="PR5-like receptor kinase"/>
    <property type="match status" value="1"/>
</dbReference>
<evidence type="ECO:0000256" key="6">
    <source>
        <dbReference type="ARBA" id="ARBA00022741"/>
    </source>
</evidence>
<comment type="similarity">
    <text evidence="13">Belongs to the protein kinase superfamily. Ser/Thr protein kinase family.</text>
</comment>
<evidence type="ECO:0000256" key="15">
    <source>
        <dbReference type="SAM" id="Phobius"/>
    </source>
</evidence>
<keyword evidence="2 13" id="KW-0723">Serine/threonine-protein kinase</keyword>
<dbReference type="Gene3D" id="3.30.200.20">
    <property type="entry name" value="Phosphorylase Kinase, domain 1"/>
    <property type="match status" value="1"/>
</dbReference>
<dbReference type="Gene3D" id="2.90.10.10">
    <property type="entry name" value="Bulb-type lectin domain"/>
    <property type="match status" value="2"/>
</dbReference>
<dbReference type="InterPro" id="IPR000719">
    <property type="entry name" value="Prot_kinase_dom"/>
</dbReference>
<gene>
    <name evidence="19" type="ORF">C2S53_007097</name>
</gene>
<dbReference type="Pfam" id="PF00954">
    <property type="entry name" value="S_locus_glycop"/>
    <property type="match status" value="1"/>
</dbReference>
<feature type="signal peptide" evidence="16">
    <location>
        <begin position="1"/>
        <end position="20"/>
    </location>
</feature>
<dbReference type="InterPro" id="IPR001480">
    <property type="entry name" value="Bulb-type_lectin_dom"/>
</dbReference>
<dbReference type="GO" id="GO:0016020">
    <property type="term" value="C:membrane"/>
    <property type="evidence" value="ECO:0007669"/>
    <property type="project" value="UniProtKB-SubCell"/>
</dbReference>
<dbReference type="Pfam" id="PF01453">
    <property type="entry name" value="B_lectin"/>
    <property type="match status" value="1"/>
</dbReference>
<dbReference type="SMART" id="SM00220">
    <property type="entry name" value="S_TKc"/>
    <property type="match status" value="1"/>
</dbReference>
<dbReference type="FunFam" id="2.90.10.10:FF:000026">
    <property type="entry name" value="Serine/threonine-protein kinase"/>
    <property type="match status" value="1"/>
</dbReference>
<dbReference type="InterPro" id="IPR011009">
    <property type="entry name" value="Kinase-like_dom_sf"/>
</dbReference>
<evidence type="ECO:0000259" key="17">
    <source>
        <dbReference type="PROSITE" id="PS50011"/>
    </source>
</evidence>
<evidence type="ECO:0000256" key="12">
    <source>
        <dbReference type="ARBA" id="ARBA00023180"/>
    </source>
</evidence>
<proteinExistence type="inferred from homology"/>
<evidence type="ECO:0000256" key="4">
    <source>
        <dbReference type="ARBA" id="ARBA00022692"/>
    </source>
</evidence>
<dbReference type="InterPro" id="IPR008271">
    <property type="entry name" value="Ser/Thr_kinase_AS"/>
</dbReference>
<dbReference type="SUPFAM" id="SSF51110">
    <property type="entry name" value="alpha-D-mannose-specific plant lectins"/>
    <property type="match status" value="2"/>
</dbReference>
<evidence type="ECO:0000256" key="13">
    <source>
        <dbReference type="PIRNR" id="PIRNR000641"/>
    </source>
</evidence>
<comment type="catalytic activity">
    <reaction evidence="13">
        <text>L-threonyl-[protein] + ATP = O-phospho-L-threonyl-[protein] + ADP + H(+)</text>
        <dbReference type="Rhea" id="RHEA:46608"/>
        <dbReference type="Rhea" id="RHEA-COMP:11060"/>
        <dbReference type="Rhea" id="RHEA-COMP:11605"/>
        <dbReference type="ChEBI" id="CHEBI:15378"/>
        <dbReference type="ChEBI" id="CHEBI:30013"/>
        <dbReference type="ChEBI" id="CHEBI:30616"/>
        <dbReference type="ChEBI" id="CHEBI:61977"/>
        <dbReference type="ChEBI" id="CHEBI:456216"/>
        <dbReference type="EC" id="2.7.11.1"/>
    </reaction>
</comment>
<protein>
    <recommendedName>
        <fullName evidence="13">Receptor-like serine/threonine-protein kinase</fullName>
        <ecNumber evidence="13">2.7.11.1</ecNumber>
    </recommendedName>
</protein>
<keyword evidence="7 13" id="KW-0418">Kinase</keyword>
<evidence type="ECO:0000256" key="3">
    <source>
        <dbReference type="ARBA" id="ARBA00022679"/>
    </source>
</evidence>
<evidence type="ECO:0000256" key="16">
    <source>
        <dbReference type="SAM" id="SignalP"/>
    </source>
</evidence>
<evidence type="ECO:0000256" key="8">
    <source>
        <dbReference type="ARBA" id="ARBA00022840"/>
    </source>
</evidence>
<dbReference type="PANTHER" id="PTHR47974">
    <property type="entry name" value="OS07G0415500 PROTEIN"/>
    <property type="match status" value="1"/>
</dbReference>
<comment type="catalytic activity">
    <reaction evidence="13">
        <text>L-seryl-[protein] + ATP = O-phospho-L-seryl-[protein] + ADP + H(+)</text>
        <dbReference type="Rhea" id="RHEA:17989"/>
        <dbReference type="Rhea" id="RHEA-COMP:9863"/>
        <dbReference type="Rhea" id="RHEA-COMP:11604"/>
        <dbReference type="ChEBI" id="CHEBI:15378"/>
        <dbReference type="ChEBI" id="CHEBI:29999"/>
        <dbReference type="ChEBI" id="CHEBI:30616"/>
        <dbReference type="ChEBI" id="CHEBI:83421"/>
        <dbReference type="ChEBI" id="CHEBI:456216"/>
        <dbReference type="EC" id="2.7.11.1"/>
    </reaction>
</comment>
<keyword evidence="6 13" id="KW-0547">Nucleotide-binding</keyword>
<keyword evidence="20" id="KW-1185">Reference proteome</keyword>
<dbReference type="PROSITE" id="PS50927">
    <property type="entry name" value="BULB_LECTIN"/>
    <property type="match status" value="1"/>
</dbReference>
<comment type="subcellular location">
    <subcellularLocation>
        <location evidence="1">Membrane</location>
        <topology evidence="1">Single-pass type I membrane protein</topology>
    </subcellularLocation>
</comment>
<keyword evidence="5 16" id="KW-0732">Signal</keyword>
<feature type="transmembrane region" description="Helical" evidence="15">
    <location>
        <begin position="428"/>
        <end position="450"/>
    </location>
</feature>
<evidence type="ECO:0000256" key="7">
    <source>
        <dbReference type="ARBA" id="ARBA00022777"/>
    </source>
</evidence>
<evidence type="ECO:0000256" key="10">
    <source>
        <dbReference type="ARBA" id="ARBA00023136"/>
    </source>
</evidence>
<dbReference type="PROSITE" id="PS00107">
    <property type="entry name" value="PROTEIN_KINASE_ATP"/>
    <property type="match status" value="1"/>
</dbReference>
<evidence type="ECO:0000256" key="5">
    <source>
        <dbReference type="ARBA" id="ARBA00022729"/>
    </source>
</evidence>
<dbReference type="FunFam" id="3.30.200.20:FF:000178">
    <property type="entry name" value="serine/threonine-protein kinase PBS1-like"/>
    <property type="match status" value="1"/>
</dbReference>
<feature type="chain" id="PRO_5041996531" description="Receptor-like serine/threonine-protein kinase" evidence="16">
    <location>
        <begin position="21"/>
        <end position="802"/>
    </location>
</feature>
<evidence type="ECO:0000256" key="14">
    <source>
        <dbReference type="PROSITE-ProRule" id="PRU10141"/>
    </source>
</evidence>
<evidence type="ECO:0000256" key="9">
    <source>
        <dbReference type="ARBA" id="ARBA00022989"/>
    </source>
</evidence>
<keyword evidence="9 15" id="KW-1133">Transmembrane helix</keyword>
<dbReference type="GO" id="GO:0048544">
    <property type="term" value="P:recognition of pollen"/>
    <property type="evidence" value="ECO:0007669"/>
    <property type="project" value="InterPro"/>
</dbReference>
<keyword evidence="12" id="KW-0325">Glycoprotein</keyword>
<evidence type="ECO:0000313" key="19">
    <source>
        <dbReference type="EMBL" id="KAH6755971.1"/>
    </source>
</evidence>
<dbReference type="AlphaFoldDB" id="A0AAD4IN96"/>
<dbReference type="PROSITE" id="PS50011">
    <property type="entry name" value="PROTEIN_KINASE_DOM"/>
    <property type="match status" value="1"/>
</dbReference>
<dbReference type="PIRSF" id="PIRSF000641">
    <property type="entry name" value="SRK"/>
    <property type="match status" value="1"/>
</dbReference>
<evidence type="ECO:0000256" key="2">
    <source>
        <dbReference type="ARBA" id="ARBA00022527"/>
    </source>
</evidence>
<dbReference type="EC" id="2.7.11.1" evidence="13"/>
<organism evidence="19 20">
    <name type="scientific">Perilla frutescens var. hirtella</name>
    <name type="common">Perilla citriodora</name>
    <name type="synonym">Perilla setoyensis</name>
    <dbReference type="NCBI Taxonomy" id="608512"/>
    <lineage>
        <taxon>Eukaryota</taxon>
        <taxon>Viridiplantae</taxon>
        <taxon>Streptophyta</taxon>
        <taxon>Embryophyta</taxon>
        <taxon>Tracheophyta</taxon>
        <taxon>Spermatophyta</taxon>
        <taxon>Magnoliopsida</taxon>
        <taxon>eudicotyledons</taxon>
        <taxon>Gunneridae</taxon>
        <taxon>Pentapetalae</taxon>
        <taxon>asterids</taxon>
        <taxon>lamiids</taxon>
        <taxon>Lamiales</taxon>
        <taxon>Lamiaceae</taxon>
        <taxon>Nepetoideae</taxon>
        <taxon>Elsholtzieae</taxon>
        <taxon>Perilla</taxon>
    </lineage>
</organism>
<dbReference type="EMBL" id="SDAM02029574">
    <property type="protein sequence ID" value="KAH6755971.1"/>
    <property type="molecule type" value="Genomic_DNA"/>
</dbReference>
<keyword evidence="10 15" id="KW-0472">Membrane</keyword>
<feature type="domain" description="Protein kinase" evidence="17">
    <location>
        <begin position="491"/>
        <end position="779"/>
    </location>
</feature>